<evidence type="ECO:0000256" key="1">
    <source>
        <dbReference type="ARBA" id="ARBA00005820"/>
    </source>
</evidence>
<dbReference type="Pfam" id="PF03704">
    <property type="entry name" value="BTAD"/>
    <property type="match status" value="1"/>
</dbReference>
<evidence type="ECO:0000256" key="7">
    <source>
        <dbReference type="SAM" id="MobiDB-lite"/>
    </source>
</evidence>
<evidence type="ECO:0000259" key="8">
    <source>
        <dbReference type="PROSITE" id="PS51755"/>
    </source>
</evidence>
<proteinExistence type="inferred from homology"/>
<dbReference type="SMART" id="SM00382">
    <property type="entry name" value="AAA"/>
    <property type="match status" value="1"/>
</dbReference>
<dbReference type="SMART" id="SM01043">
    <property type="entry name" value="BTAD"/>
    <property type="match status" value="1"/>
</dbReference>
<feature type="DNA-binding region" description="OmpR/PhoB-type" evidence="6">
    <location>
        <begin position="1"/>
        <end position="98"/>
    </location>
</feature>
<keyword evidence="3" id="KW-0805">Transcription regulation</keyword>
<name>A0ABW2G2W1_9ACTN</name>
<dbReference type="InterPro" id="IPR003593">
    <property type="entry name" value="AAA+_ATPase"/>
</dbReference>
<dbReference type="SUPFAM" id="SSF46894">
    <property type="entry name" value="C-terminal effector domain of the bipartite response regulators"/>
    <property type="match status" value="1"/>
</dbReference>
<accession>A0ABW2G2W1</accession>
<evidence type="ECO:0000313" key="10">
    <source>
        <dbReference type="Proteomes" id="UP001596435"/>
    </source>
</evidence>
<reference evidence="10" key="1">
    <citation type="journal article" date="2019" name="Int. J. Syst. Evol. Microbiol.">
        <title>The Global Catalogue of Microorganisms (GCM) 10K type strain sequencing project: providing services to taxonomists for standard genome sequencing and annotation.</title>
        <authorList>
            <consortium name="The Broad Institute Genomics Platform"/>
            <consortium name="The Broad Institute Genome Sequencing Center for Infectious Disease"/>
            <person name="Wu L."/>
            <person name="Ma J."/>
        </authorList>
    </citation>
    <scope>NUCLEOTIDE SEQUENCE [LARGE SCALE GENOMIC DNA]</scope>
    <source>
        <strain evidence="10">CGMCC 1.12859</strain>
    </source>
</reference>
<comment type="similarity">
    <text evidence="1">Belongs to the AfsR/DnrI/RedD regulatory family.</text>
</comment>
<evidence type="ECO:0000256" key="5">
    <source>
        <dbReference type="ARBA" id="ARBA00023163"/>
    </source>
</evidence>
<dbReference type="InterPro" id="IPR041664">
    <property type="entry name" value="AAA_16"/>
</dbReference>
<keyword evidence="5" id="KW-0804">Transcription</keyword>
<keyword evidence="4 6" id="KW-0238">DNA-binding</keyword>
<dbReference type="CDD" id="cd15831">
    <property type="entry name" value="BTAD"/>
    <property type="match status" value="1"/>
</dbReference>
<dbReference type="InterPro" id="IPR001867">
    <property type="entry name" value="OmpR/PhoB-type_DNA-bd"/>
</dbReference>
<dbReference type="InterPro" id="IPR016032">
    <property type="entry name" value="Sig_transdc_resp-reg_C-effctor"/>
</dbReference>
<comment type="caution">
    <text evidence="9">The sequence shown here is derived from an EMBL/GenBank/DDBJ whole genome shotgun (WGS) entry which is preliminary data.</text>
</comment>
<keyword evidence="10" id="KW-1185">Reference proteome</keyword>
<organism evidence="9 10">
    <name type="scientific">Kitasatospora paranensis</name>
    <dbReference type="NCBI Taxonomy" id="258053"/>
    <lineage>
        <taxon>Bacteria</taxon>
        <taxon>Bacillati</taxon>
        <taxon>Actinomycetota</taxon>
        <taxon>Actinomycetes</taxon>
        <taxon>Kitasatosporales</taxon>
        <taxon>Streptomycetaceae</taxon>
        <taxon>Kitasatospora</taxon>
    </lineage>
</organism>
<sequence>MVRITVLGGLSAQVAGVPVGLGGPRQRGVLARLLVARGAVVPVDRLIDDLWSGRPPAKAAASVQAYVSNLRRLLEPSRGPREPARLLVSRAPGYALELPGTAVDAWDFELRLGGARAAAGAAAHPGRPAAGPVDAALALWQGPAYAEFDDEQWAAAEIIRLDELHRAARESAVAAAIGEGRSGDAAAAARVLTAEHPLREEGWSLLARALWGAGRQAEALEALRQARALLAEELGLDPGPALTDLETAILRGRTDLLGAPARVAAPPASDGGLPSAGRPAAPFVGRAEELRLLGAAADGAERGGSVVLLTGEAGAGKSTLLAHLGDHLRRSGWLVAAGRCPETEGAPPAWAWTEALRDLAGQVPPGRAAAHQLAPLLGDDDPTRRRDALTGRFRLHRAVAGWLGRVAERAPVAVLLDDLHAADVETRALAAELAAAGADRLLLVFAHRPGEGELTDLLAALARRSPHRIPLAGLDEADAGRLIGSVCAGPVDADTVHALAERTGGNPFYLVESAQLLAGEGALVAVQEVPQGVRDVLRRRFDRLPAGTVEVLRTAAVAGRETEVELLLHAVGCGPDDLVDALEPALAGGLLTEPRPGTVRFAHALVRDTLYADLSGLRRARQHARYAEALRALRPERLAALAHHWTSAASGSTAELAVDACVRAAEAAERRYAHETCAALLRQALESLDRAPDGGDDRPARRIALLGALLRAQVRSGAVAAASATRRQAVALAEETGREDLLIEAWTAWTEPTPWVAHRYGSHDRQAVETLTRLLRRTDLPAATRCRLLDALTHEWDCSGDLAGAAAAAEAVAIARADGDPRLLALALAAQARVCDYELATVQRNAIADELGALARRHDLPAYRWHAESLHATSAAVAGDLPALRRRMRAADELAERYGLADLADIGLCRQGMVALAAGRPDRAAELYARAVTGLRGRGSVHADGFGALVELTVALQQGRIADELPRIEAVGEEYGTLAADVHALALAARGRLDEARAVRVGRLAVQPDYYRSFFLVVRAAAVIALDERAEAAELITELLPLRGMVAGTASTSIALRPVALALGELARYLGRGAEAAGYFAQAAEVARRWESPQWEAEALAALAALPAPEGIGARDGHRDGLETRRQAGSKRAPAR</sequence>
<dbReference type="InterPro" id="IPR051677">
    <property type="entry name" value="AfsR-DnrI-RedD_regulator"/>
</dbReference>
<evidence type="ECO:0000256" key="4">
    <source>
        <dbReference type="ARBA" id="ARBA00023125"/>
    </source>
</evidence>
<dbReference type="EMBL" id="JBHTAJ010000080">
    <property type="protein sequence ID" value="MFC7183844.1"/>
    <property type="molecule type" value="Genomic_DNA"/>
</dbReference>
<dbReference type="InterPro" id="IPR027417">
    <property type="entry name" value="P-loop_NTPase"/>
</dbReference>
<dbReference type="RefSeq" id="WP_380232514.1">
    <property type="nucleotide sequence ID" value="NZ_JBHTAJ010000080.1"/>
</dbReference>
<evidence type="ECO:0000256" key="6">
    <source>
        <dbReference type="PROSITE-ProRule" id="PRU01091"/>
    </source>
</evidence>
<dbReference type="PANTHER" id="PTHR35807:SF1">
    <property type="entry name" value="TRANSCRIPTIONAL REGULATOR REDD"/>
    <property type="match status" value="1"/>
</dbReference>
<dbReference type="Proteomes" id="UP001596435">
    <property type="component" value="Unassembled WGS sequence"/>
</dbReference>
<dbReference type="Pfam" id="PF13191">
    <property type="entry name" value="AAA_16"/>
    <property type="match status" value="1"/>
</dbReference>
<dbReference type="Gene3D" id="1.25.40.10">
    <property type="entry name" value="Tetratricopeptide repeat domain"/>
    <property type="match status" value="1"/>
</dbReference>
<evidence type="ECO:0000313" key="9">
    <source>
        <dbReference type="EMBL" id="MFC7183844.1"/>
    </source>
</evidence>
<dbReference type="PANTHER" id="PTHR35807">
    <property type="entry name" value="TRANSCRIPTIONAL REGULATOR REDD-RELATED"/>
    <property type="match status" value="1"/>
</dbReference>
<dbReference type="SMART" id="SM00862">
    <property type="entry name" value="Trans_reg_C"/>
    <property type="match status" value="1"/>
</dbReference>
<dbReference type="InterPro" id="IPR036388">
    <property type="entry name" value="WH-like_DNA-bd_sf"/>
</dbReference>
<feature type="domain" description="OmpR/PhoB-type" evidence="8">
    <location>
        <begin position="1"/>
        <end position="98"/>
    </location>
</feature>
<feature type="region of interest" description="Disordered" evidence="7">
    <location>
        <begin position="1110"/>
        <end position="1136"/>
    </location>
</feature>
<protein>
    <submittedName>
        <fullName evidence="9">BTAD domain-containing putative transcriptional regulator</fullName>
    </submittedName>
</protein>
<feature type="compositionally biased region" description="Basic and acidic residues" evidence="7">
    <location>
        <begin position="1113"/>
        <end position="1126"/>
    </location>
</feature>
<evidence type="ECO:0000256" key="2">
    <source>
        <dbReference type="ARBA" id="ARBA00023012"/>
    </source>
</evidence>
<gene>
    <name evidence="9" type="ORF">ACFQMG_30285</name>
</gene>
<dbReference type="SUPFAM" id="SSF52540">
    <property type="entry name" value="P-loop containing nucleoside triphosphate hydrolases"/>
    <property type="match status" value="1"/>
</dbReference>
<dbReference type="InterPro" id="IPR005158">
    <property type="entry name" value="BTAD"/>
</dbReference>
<dbReference type="PROSITE" id="PS51755">
    <property type="entry name" value="OMPR_PHOB"/>
    <property type="match status" value="1"/>
</dbReference>
<keyword evidence="2" id="KW-0902">Two-component regulatory system</keyword>
<evidence type="ECO:0000256" key="3">
    <source>
        <dbReference type="ARBA" id="ARBA00023015"/>
    </source>
</evidence>
<dbReference type="InterPro" id="IPR011990">
    <property type="entry name" value="TPR-like_helical_dom_sf"/>
</dbReference>
<dbReference type="Gene3D" id="1.10.10.10">
    <property type="entry name" value="Winged helix-like DNA-binding domain superfamily/Winged helix DNA-binding domain"/>
    <property type="match status" value="1"/>
</dbReference>
<dbReference type="SUPFAM" id="SSF48452">
    <property type="entry name" value="TPR-like"/>
    <property type="match status" value="1"/>
</dbReference>
<dbReference type="Pfam" id="PF00486">
    <property type="entry name" value="Trans_reg_C"/>
    <property type="match status" value="1"/>
</dbReference>